<dbReference type="InterPro" id="IPR008271">
    <property type="entry name" value="Ser/Thr_kinase_AS"/>
</dbReference>
<feature type="domain" description="Protein kinase" evidence="7">
    <location>
        <begin position="170"/>
        <end position="424"/>
    </location>
</feature>
<dbReference type="PANTHER" id="PTHR24347">
    <property type="entry name" value="SERINE/THREONINE-PROTEIN KINASE"/>
    <property type="match status" value="1"/>
</dbReference>
<keyword evidence="9" id="KW-1185">Reference proteome</keyword>
<keyword evidence="5" id="KW-0175">Coiled coil</keyword>
<evidence type="ECO:0000256" key="4">
    <source>
        <dbReference type="RuleBase" id="RU000304"/>
    </source>
</evidence>
<feature type="binding site" evidence="3">
    <location>
        <position position="200"/>
    </location>
    <ligand>
        <name>ATP</name>
        <dbReference type="ChEBI" id="CHEBI:30616"/>
    </ligand>
</feature>
<reference evidence="8 9" key="1">
    <citation type="journal article" date="2019" name="PLoS Negl. Trop. Dis.">
        <title>Whole genome sequencing of Entamoeba nuttalli reveals mammalian host-related molecular signatures and a novel octapeptide-repeat surface protein.</title>
        <authorList>
            <person name="Tanaka M."/>
            <person name="Makiuchi T."/>
            <person name="Komiyama T."/>
            <person name="Shiina T."/>
            <person name="Osaki K."/>
            <person name="Tachibana H."/>
        </authorList>
    </citation>
    <scope>NUCLEOTIDE SEQUENCE [LARGE SCALE GENOMIC DNA]</scope>
    <source>
        <strain evidence="8 9">P19-061405</strain>
    </source>
</reference>
<dbReference type="Gene3D" id="2.60.40.150">
    <property type="entry name" value="C2 domain"/>
    <property type="match status" value="1"/>
</dbReference>
<evidence type="ECO:0000259" key="6">
    <source>
        <dbReference type="PROSITE" id="PS50004"/>
    </source>
</evidence>
<evidence type="ECO:0000256" key="5">
    <source>
        <dbReference type="SAM" id="Coils"/>
    </source>
</evidence>
<dbReference type="EMBL" id="BAAFRS010000122">
    <property type="protein sequence ID" value="GAB1222882.1"/>
    <property type="molecule type" value="Genomic_DNA"/>
</dbReference>
<dbReference type="InterPro" id="IPR011009">
    <property type="entry name" value="Kinase-like_dom_sf"/>
</dbReference>
<dbReference type="InterPro" id="IPR000719">
    <property type="entry name" value="Prot_kinase_dom"/>
</dbReference>
<dbReference type="PROSITE" id="PS50011">
    <property type="entry name" value="PROTEIN_KINASE_DOM"/>
    <property type="match status" value="1"/>
</dbReference>
<gene>
    <name evidence="8" type="ORF">ENUP19_0122G0028</name>
</gene>
<dbReference type="Gene3D" id="1.10.510.10">
    <property type="entry name" value="Transferase(Phosphotransferase) domain 1"/>
    <property type="match status" value="1"/>
</dbReference>
<dbReference type="SMART" id="SM00239">
    <property type="entry name" value="C2"/>
    <property type="match status" value="1"/>
</dbReference>
<dbReference type="InterPro" id="IPR000008">
    <property type="entry name" value="C2_dom"/>
</dbReference>
<dbReference type="InterPro" id="IPR035892">
    <property type="entry name" value="C2_domain_sf"/>
</dbReference>
<keyword evidence="2 3" id="KW-0067">ATP-binding</keyword>
<evidence type="ECO:0000256" key="2">
    <source>
        <dbReference type="ARBA" id="ARBA00022840"/>
    </source>
</evidence>
<dbReference type="CDD" id="cd00030">
    <property type="entry name" value="C2"/>
    <property type="match status" value="1"/>
</dbReference>
<name>A0ABQ0DJ65_9EUKA</name>
<comment type="similarity">
    <text evidence="4">Belongs to the protein kinase superfamily.</text>
</comment>
<dbReference type="CDD" id="cd05117">
    <property type="entry name" value="STKc_CAMK"/>
    <property type="match status" value="1"/>
</dbReference>
<dbReference type="SUPFAM" id="SSF49562">
    <property type="entry name" value="C2 domain (Calcium/lipid-binding domain, CaLB)"/>
    <property type="match status" value="1"/>
</dbReference>
<evidence type="ECO:0008006" key="10">
    <source>
        <dbReference type="Google" id="ProtNLM"/>
    </source>
</evidence>
<feature type="coiled-coil region" evidence="5">
    <location>
        <begin position="126"/>
        <end position="156"/>
    </location>
</feature>
<evidence type="ECO:0000313" key="9">
    <source>
        <dbReference type="Proteomes" id="UP001628156"/>
    </source>
</evidence>
<dbReference type="Pfam" id="PF00168">
    <property type="entry name" value="C2"/>
    <property type="match status" value="1"/>
</dbReference>
<keyword evidence="4" id="KW-0418">Kinase</keyword>
<dbReference type="PROSITE" id="PS50004">
    <property type="entry name" value="C2"/>
    <property type="match status" value="1"/>
</dbReference>
<dbReference type="InterPro" id="IPR017441">
    <property type="entry name" value="Protein_kinase_ATP_BS"/>
</dbReference>
<dbReference type="SMART" id="SM00220">
    <property type="entry name" value="S_TKc"/>
    <property type="match status" value="1"/>
</dbReference>
<dbReference type="PROSITE" id="PS00108">
    <property type="entry name" value="PROTEIN_KINASE_ST"/>
    <property type="match status" value="1"/>
</dbReference>
<dbReference type="Proteomes" id="UP001628156">
    <property type="component" value="Unassembled WGS sequence"/>
</dbReference>
<proteinExistence type="inferred from homology"/>
<keyword evidence="4" id="KW-0808">Transferase</keyword>
<dbReference type="Pfam" id="PF00069">
    <property type="entry name" value="Pkinase"/>
    <property type="match status" value="1"/>
</dbReference>
<organism evidence="8 9">
    <name type="scientific">Entamoeba nuttalli</name>
    <dbReference type="NCBI Taxonomy" id="412467"/>
    <lineage>
        <taxon>Eukaryota</taxon>
        <taxon>Amoebozoa</taxon>
        <taxon>Evosea</taxon>
        <taxon>Archamoebae</taxon>
        <taxon>Mastigamoebida</taxon>
        <taxon>Entamoebidae</taxon>
        <taxon>Entamoeba</taxon>
    </lineage>
</organism>
<evidence type="ECO:0000259" key="7">
    <source>
        <dbReference type="PROSITE" id="PS50011"/>
    </source>
</evidence>
<protein>
    <recommendedName>
        <fullName evidence="10">Protein kinase</fullName>
    </recommendedName>
</protein>
<comment type="caution">
    <text evidence="8">The sequence shown here is derived from an EMBL/GenBank/DDBJ whole genome shotgun (WGS) entry which is preliminary data.</text>
</comment>
<sequence>MSSETPTISITIHEARNLPQNKGKLLGFYVRCKNNFNGKIFQTSTKEGTNTPSWNETFEIDESKKIKNEKELYFHVWMNSFFKESIGTLKIQISKNKFEDKWYMLELDKKWIKEINKAEIRISINQLNFKEEIKEKEIKEKEIKEEKDSLLNSKDNENLNFEEFKSKYNIIGTSELGEGAFSIVVAGEIIKTKERVAIKKITKKDIPEEQLEMVKREIQLMRQLHHKNIVKLYDVYENNEILYLILEYVEGGELYDRLVQGALNERQAACVLYQLVSAITYLHKNNIAHRDLKPENILCVYKNKLYIKIADFGLSKDFSTSILQTCCGTPSYVAPEIIKGDCYTCQCDIWSIGVITYLVLSGNLPFYDENEEVIFDKILDGHYDFSSSIWQTISVKAKDFIIKCLNENPNERPTSFDLLKHSWLSNAQVRLDTEEEIGDENNKFMFEQACGYVSKQGKTMG</sequence>
<keyword evidence="1 3" id="KW-0547">Nucleotide-binding</keyword>
<dbReference type="SUPFAM" id="SSF56112">
    <property type="entry name" value="Protein kinase-like (PK-like)"/>
    <property type="match status" value="1"/>
</dbReference>
<dbReference type="PROSITE" id="PS00107">
    <property type="entry name" value="PROTEIN_KINASE_ATP"/>
    <property type="match status" value="1"/>
</dbReference>
<evidence type="ECO:0000313" key="8">
    <source>
        <dbReference type="EMBL" id="GAB1222882.1"/>
    </source>
</evidence>
<accession>A0ABQ0DJ65</accession>
<feature type="domain" description="C2" evidence="6">
    <location>
        <begin position="1"/>
        <end position="107"/>
    </location>
</feature>
<evidence type="ECO:0000256" key="3">
    <source>
        <dbReference type="PROSITE-ProRule" id="PRU10141"/>
    </source>
</evidence>
<evidence type="ECO:0000256" key="1">
    <source>
        <dbReference type="ARBA" id="ARBA00022741"/>
    </source>
</evidence>
<keyword evidence="4" id="KW-0723">Serine/threonine-protein kinase</keyword>